<gene>
    <name evidence="1" type="ORF">B5D82_07915</name>
</gene>
<organism evidence="1 2">
    <name type="scientific">Cognaticolwellia beringensis</name>
    <dbReference type="NCBI Taxonomy" id="1967665"/>
    <lineage>
        <taxon>Bacteria</taxon>
        <taxon>Pseudomonadati</taxon>
        <taxon>Pseudomonadota</taxon>
        <taxon>Gammaproteobacteria</taxon>
        <taxon>Alteromonadales</taxon>
        <taxon>Colwelliaceae</taxon>
        <taxon>Cognaticolwellia</taxon>
    </lineage>
</organism>
<evidence type="ECO:0000313" key="2">
    <source>
        <dbReference type="Proteomes" id="UP000202259"/>
    </source>
</evidence>
<name>A0A222G726_9GAMM</name>
<reference evidence="1 2" key="1">
    <citation type="submission" date="2017-08" db="EMBL/GenBank/DDBJ databases">
        <title>Complete genome of Colwellia sp. NB097-1, a psychrophile bacterium ioslated from Bering Sea.</title>
        <authorList>
            <person name="Chen X."/>
        </authorList>
    </citation>
    <scope>NUCLEOTIDE SEQUENCE [LARGE SCALE GENOMIC DNA]</scope>
    <source>
        <strain evidence="1 2">NB097-1</strain>
    </source>
</reference>
<protein>
    <submittedName>
        <fullName evidence="1">Uncharacterized protein</fullName>
    </submittedName>
</protein>
<sequence length="145" mass="16956">MSYNKKQQDTIFSTVTTPLGDELTWRWEDKQAVLLTEFSWEKKQRILTILRRLFSEEWQKKNIKQAPIALKDELAELAKLSKDQLIFTKPATEDTPAIAVIWWPWGHGATYSMRIKILNSNYDDAALERGKASLFTKVLQRIKSR</sequence>
<accession>A0A222G726</accession>
<proteinExistence type="predicted"/>
<dbReference type="OrthoDB" id="6384680at2"/>
<dbReference type="AlphaFoldDB" id="A0A222G726"/>
<evidence type="ECO:0000313" key="1">
    <source>
        <dbReference type="EMBL" id="ASP47688.1"/>
    </source>
</evidence>
<dbReference type="Proteomes" id="UP000202259">
    <property type="component" value="Chromosome"/>
</dbReference>
<keyword evidence="2" id="KW-1185">Reference proteome</keyword>
<dbReference type="EMBL" id="CP020465">
    <property type="protein sequence ID" value="ASP47688.1"/>
    <property type="molecule type" value="Genomic_DNA"/>
</dbReference>
<dbReference type="KEGG" id="cber:B5D82_07915"/>
<dbReference type="RefSeq" id="WP_081150568.1">
    <property type="nucleotide sequence ID" value="NZ_CP020465.1"/>
</dbReference>